<reference evidence="1" key="1">
    <citation type="submission" date="2021-03" db="EMBL/GenBank/DDBJ databases">
        <title>Comparative genomics and phylogenomic investigation of the class Geoglossomycetes provide insights into ecological specialization and systematics.</title>
        <authorList>
            <person name="Melie T."/>
            <person name="Pirro S."/>
            <person name="Miller A.N."/>
            <person name="Quandt A."/>
        </authorList>
    </citation>
    <scope>NUCLEOTIDE SEQUENCE</scope>
    <source>
        <strain evidence="1">GBOQ0MN5Z8</strain>
    </source>
</reference>
<name>A0A9P8L0I3_9PEZI</name>
<evidence type="ECO:0008006" key="3">
    <source>
        <dbReference type="Google" id="ProtNLM"/>
    </source>
</evidence>
<comment type="caution">
    <text evidence="1">The sequence shown here is derived from an EMBL/GenBank/DDBJ whole genome shotgun (WGS) entry which is preliminary data.</text>
</comment>
<sequence length="348" mass="39569">MSAQFFRVQKHSVPCQHIREYPRATAAVQEDVLKLAVKQYTPLDNPNPSPGDITIISAHANGFIKVYKPMIHNGYLLTEVLLWVMLSLIHPRLLTTLVLLDPVIQKFGMNPFGSHPVEPSTFRRDIWPSRREAEASFRNNKFYQNWDERVLQRWIRYGLRDLPTSVYPNPIGEGENAVTLTTAKLQEVTTFARPNYDGKEGINRLTHADLDPDDLTAYPFYRPEPPMIFKSLPHLRPSVLYIFAEKSPLSIPLLRDQKMEVTGVGVGGSGGAKEGRVKQVVLEGIGHEIAMEAAKSCADAAASWLGAEISRWKALEEEFQEKWSKRIRQDMVVVSELWKQKINEKPKL</sequence>
<dbReference type="OrthoDB" id="94039at2759"/>
<proteinExistence type="predicted"/>
<protein>
    <recommendedName>
        <fullName evidence="3">Toxin biosynthesis protein</fullName>
    </recommendedName>
</protein>
<accession>A0A9P8L0I3</accession>
<evidence type="ECO:0000313" key="1">
    <source>
        <dbReference type="EMBL" id="KAH0536183.1"/>
    </source>
</evidence>
<dbReference type="InterPro" id="IPR029058">
    <property type="entry name" value="AB_hydrolase_fold"/>
</dbReference>
<gene>
    <name evidence="1" type="ORF">FGG08_006922</name>
</gene>
<dbReference type="AlphaFoldDB" id="A0A9P8L0I3"/>
<organism evidence="1 2">
    <name type="scientific">Glutinoglossum americanum</name>
    <dbReference type="NCBI Taxonomy" id="1670608"/>
    <lineage>
        <taxon>Eukaryota</taxon>
        <taxon>Fungi</taxon>
        <taxon>Dikarya</taxon>
        <taxon>Ascomycota</taxon>
        <taxon>Pezizomycotina</taxon>
        <taxon>Geoglossomycetes</taxon>
        <taxon>Geoglossales</taxon>
        <taxon>Geoglossaceae</taxon>
        <taxon>Glutinoglossum</taxon>
    </lineage>
</organism>
<evidence type="ECO:0000313" key="2">
    <source>
        <dbReference type="Proteomes" id="UP000698800"/>
    </source>
</evidence>
<dbReference type="EMBL" id="JAGHQL010000227">
    <property type="protein sequence ID" value="KAH0536183.1"/>
    <property type="molecule type" value="Genomic_DNA"/>
</dbReference>
<dbReference type="Proteomes" id="UP000698800">
    <property type="component" value="Unassembled WGS sequence"/>
</dbReference>
<keyword evidence="2" id="KW-1185">Reference proteome</keyword>
<dbReference type="SUPFAM" id="SSF53474">
    <property type="entry name" value="alpha/beta-Hydrolases"/>
    <property type="match status" value="1"/>
</dbReference>
<dbReference type="Gene3D" id="3.40.50.1820">
    <property type="entry name" value="alpha/beta hydrolase"/>
    <property type="match status" value="2"/>
</dbReference>